<keyword evidence="6 7" id="KW-0472">Membrane</keyword>
<keyword evidence="5 7" id="KW-1133">Transmembrane helix</keyword>
<dbReference type="EMBL" id="JAAMOW010000006">
    <property type="protein sequence ID" value="NGY05700.1"/>
    <property type="molecule type" value="Genomic_DNA"/>
</dbReference>
<dbReference type="NCBIfam" id="TIGR00427">
    <property type="entry name" value="NAAT family transporter"/>
    <property type="match status" value="1"/>
</dbReference>
<evidence type="ECO:0000256" key="2">
    <source>
        <dbReference type="ARBA" id="ARBA00009784"/>
    </source>
</evidence>
<dbReference type="AlphaFoldDB" id="A0A6M2BTP2"/>
<evidence type="ECO:0000313" key="8">
    <source>
        <dbReference type="EMBL" id="NGY05700.1"/>
    </source>
</evidence>
<organism evidence="8 9">
    <name type="scientific">Solimonas terrae</name>
    <dbReference type="NCBI Taxonomy" id="1396819"/>
    <lineage>
        <taxon>Bacteria</taxon>
        <taxon>Pseudomonadati</taxon>
        <taxon>Pseudomonadota</taxon>
        <taxon>Gammaproteobacteria</taxon>
        <taxon>Nevskiales</taxon>
        <taxon>Nevskiaceae</taxon>
        <taxon>Solimonas</taxon>
    </lineage>
</organism>
<evidence type="ECO:0000256" key="7">
    <source>
        <dbReference type="RuleBase" id="RU362048"/>
    </source>
</evidence>
<dbReference type="PANTHER" id="PTHR33508:SF1">
    <property type="entry name" value="UPF0056 MEMBRANE PROTEIN YHCE"/>
    <property type="match status" value="1"/>
</dbReference>
<comment type="subcellular location">
    <subcellularLocation>
        <location evidence="1 7">Cell membrane</location>
        <topology evidence="1 7">Multi-pass membrane protein</topology>
    </subcellularLocation>
</comment>
<evidence type="ECO:0000256" key="4">
    <source>
        <dbReference type="ARBA" id="ARBA00022692"/>
    </source>
</evidence>
<dbReference type="InterPro" id="IPR002771">
    <property type="entry name" value="Multi_antbiot-R_MarC"/>
</dbReference>
<dbReference type="GO" id="GO:0005886">
    <property type="term" value="C:plasma membrane"/>
    <property type="evidence" value="ECO:0007669"/>
    <property type="project" value="UniProtKB-SubCell"/>
</dbReference>
<protein>
    <recommendedName>
        <fullName evidence="7">UPF0056 membrane protein</fullName>
    </recommendedName>
</protein>
<evidence type="ECO:0000256" key="1">
    <source>
        <dbReference type="ARBA" id="ARBA00004651"/>
    </source>
</evidence>
<comment type="caution">
    <text evidence="8">The sequence shown here is derived from an EMBL/GenBank/DDBJ whole genome shotgun (WGS) entry which is preliminary data.</text>
</comment>
<dbReference type="Proteomes" id="UP000472676">
    <property type="component" value="Unassembled WGS sequence"/>
</dbReference>
<feature type="transmembrane region" description="Helical" evidence="7">
    <location>
        <begin position="185"/>
        <end position="206"/>
    </location>
</feature>
<proteinExistence type="inferred from homology"/>
<evidence type="ECO:0000256" key="5">
    <source>
        <dbReference type="ARBA" id="ARBA00022989"/>
    </source>
</evidence>
<evidence type="ECO:0000256" key="3">
    <source>
        <dbReference type="ARBA" id="ARBA00022475"/>
    </source>
</evidence>
<name>A0A6M2BTP2_9GAMM</name>
<feature type="transmembrane region" description="Helical" evidence="7">
    <location>
        <begin position="12"/>
        <end position="33"/>
    </location>
</feature>
<feature type="transmembrane region" description="Helical" evidence="7">
    <location>
        <begin position="114"/>
        <end position="137"/>
    </location>
</feature>
<feature type="transmembrane region" description="Helical" evidence="7">
    <location>
        <begin position="143"/>
        <end position="164"/>
    </location>
</feature>
<gene>
    <name evidence="8" type="ORF">G7Y85_13080</name>
</gene>
<feature type="transmembrane region" description="Helical" evidence="7">
    <location>
        <begin position="75"/>
        <end position="93"/>
    </location>
</feature>
<feature type="transmembrane region" description="Helical" evidence="7">
    <location>
        <begin position="45"/>
        <end position="69"/>
    </location>
</feature>
<dbReference type="RefSeq" id="WP_166257704.1">
    <property type="nucleotide sequence ID" value="NZ_JAAMOW010000006.1"/>
</dbReference>
<evidence type="ECO:0000313" key="9">
    <source>
        <dbReference type="Proteomes" id="UP000472676"/>
    </source>
</evidence>
<keyword evidence="3" id="KW-1003">Cell membrane</keyword>
<dbReference type="Pfam" id="PF01914">
    <property type="entry name" value="MarC"/>
    <property type="match status" value="1"/>
</dbReference>
<keyword evidence="9" id="KW-1185">Reference proteome</keyword>
<comment type="similarity">
    <text evidence="2 7">Belongs to the UPF0056 (MarC) family.</text>
</comment>
<accession>A0A6M2BTP2</accession>
<evidence type="ECO:0000256" key="6">
    <source>
        <dbReference type="ARBA" id="ARBA00023136"/>
    </source>
</evidence>
<reference evidence="8 9" key="1">
    <citation type="journal article" date="2014" name="Int. J. Syst. Evol. Microbiol.">
        <title>Solimonas terrae sp. nov., isolated from soil.</title>
        <authorList>
            <person name="Kim S.J."/>
            <person name="Moon J.Y."/>
            <person name="Weon H.Y."/>
            <person name="Ahn J.H."/>
            <person name="Chen W.M."/>
            <person name="Kwon S.W."/>
        </authorList>
    </citation>
    <scope>NUCLEOTIDE SEQUENCE [LARGE SCALE GENOMIC DNA]</scope>
    <source>
        <strain evidence="8 9">KIS83-12</strain>
    </source>
</reference>
<keyword evidence="4 7" id="KW-0812">Transmembrane</keyword>
<dbReference type="PANTHER" id="PTHR33508">
    <property type="entry name" value="UPF0056 MEMBRANE PROTEIN YHCE"/>
    <property type="match status" value="1"/>
</dbReference>
<sequence>MSLLLSGLHTLIGLVVIVNPLLGVSAIAALTAGDSRAHRAVTARYAAMTIAIVLIASALAGEFLLSLFGIGIPEFKVGGGILILLMAISMLNARMGNTRHTPEEADEAADKNQVGVVPLGIPLLAGPGAISSAIIYAQKAGSIWGMGVLLLDIVVVALLTWLVMRSSDQLTRVIGQTGINIATRIMGLILSAIAISFMAAGLKTLFPILGQSGAPL</sequence>